<dbReference type="CDD" id="cd09487">
    <property type="entry name" value="SAM_superfamily"/>
    <property type="match status" value="1"/>
</dbReference>
<dbReference type="PANTHER" id="PTHR16305">
    <property type="entry name" value="TESTICULAR SOLUBLE ADENYLYL CYCLASE"/>
    <property type="match status" value="1"/>
</dbReference>
<dbReference type="AlphaFoldDB" id="A0A370MYZ1"/>
<gene>
    <name evidence="5" type="ORF">DLM46_32530</name>
</gene>
<organism evidence="5 6">
    <name type="scientific">Paraburkholderia lacunae</name>
    <dbReference type="NCBI Taxonomy" id="2211104"/>
    <lineage>
        <taxon>Bacteria</taxon>
        <taxon>Pseudomonadati</taxon>
        <taxon>Pseudomonadota</taxon>
        <taxon>Betaproteobacteria</taxon>
        <taxon>Burkholderiales</taxon>
        <taxon>Burkholderiaceae</taxon>
        <taxon>Paraburkholderia</taxon>
    </lineage>
</organism>
<dbReference type="OrthoDB" id="9758570at2"/>
<dbReference type="InterPro" id="IPR041664">
    <property type="entry name" value="AAA_16"/>
</dbReference>
<dbReference type="SUPFAM" id="SSF48452">
    <property type="entry name" value="TPR-like"/>
    <property type="match status" value="1"/>
</dbReference>
<dbReference type="InterPro" id="IPR013761">
    <property type="entry name" value="SAM/pointed_sf"/>
</dbReference>
<dbReference type="EMBL" id="QHKS01000032">
    <property type="protein sequence ID" value="RDJ98608.1"/>
    <property type="molecule type" value="Genomic_DNA"/>
</dbReference>
<dbReference type="GO" id="GO:0004016">
    <property type="term" value="F:adenylate cyclase activity"/>
    <property type="evidence" value="ECO:0007669"/>
    <property type="project" value="TreeGrafter"/>
</dbReference>
<dbReference type="Pfam" id="PF13191">
    <property type="entry name" value="AAA_16"/>
    <property type="match status" value="1"/>
</dbReference>
<keyword evidence="6" id="KW-1185">Reference proteome</keyword>
<dbReference type="SUPFAM" id="SSF55073">
    <property type="entry name" value="Nucleotide cyclase"/>
    <property type="match status" value="1"/>
</dbReference>
<dbReference type="Proteomes" id="UP000254875">
    <property type="component" value="Unassembled WGS sequence"/>
</dbReference>
<dbReference type="SMART" id="SM00454">
    <property type="entry name" value="SAM"/>
    <property type="match status" value="1"/>
</dbReference>
<proteinExistence type="predicted"/>
<evidence type="ECO:0000313" key="6">
    <source>
        <dbReference type="Proteomes" id="UP000254875"/>
    </source>
</evidence>
<dbReference type="InterPro" id="IPR001054">
    <property type="entry name" value="A/G_cyclase"/>
</dbReference>
<dbReference type="CDD" id="cd07302">
    <property type="entry name" value="CHD"/>
    <property type="match status" value="1"/>
</dbReference>
<dbReference type="GO" id="GO:0009190">
    <property type="term" value="P:cyclic nucleotide biosynthetic process"/>
    <property type="evidence" value="ECO:0007669"/>
    <property type="project" value="InterPro"/>
</dbReference>
<dbReference type="RefSeq" id="WP_115107803.1">
    <property type="nucleotide sequence ID" value="NZ_QHKS01000032.1"/>
</dbReference>
<dbReference type="Gene3D" id="1.10.150.50">
    <property type="entry name" value="Transcription Factor, Ets-1"/>
    <property type="match status" value="1"/>
</dbReference>
<dbReference type="Gene3D" id="3.30.70.1230">
    <property type="entry name" value="Nucleotide cyclase"/>
    <property type="match status" value="1"/>
</dbReference>
<dbReference type="PROSITE" id="PS50125">
    <property type="entry name" value="GUANYLATE_CYCLASE_2"/>
    <property type="match status" value="1"/>
</dbReference>
<dbReference type="SUPFAM" id="SSF52540">
    <property type="entry name" value="P-loop containing nucleoside triphosphate hydrolases"/>
    <property type="match status" value="1"/>
</dbReference>
<sequence>MTDDLTTWLVQIGLGEHAAKFAAEGIDWDVLGDLSDHELKELGLTLGDRKRLAKGLAALAEAHARSLERAGERRERPSSSASVAVEAERRQLTVMFVDLVDSTGLAERFDPEDMRRLLGLYHQVCARAIEAHEGHIALYLGDGLLVYFGYPNAHEDDAVRAVLSALAVVSALREANNRIEVEHGVRLQVRIGIETGLVVAGAIGAGSSLDRQAIVGEAPIIAARLQALAPPDAVVVGPATQRLIEGSFLLENLGRQELKGVSGPVQVQRVLAQLDAIDRFEVTAGHGMTPLIGRAAELDMIRQRWKQSVDGEMRCVMLIGEPGIGKSRLLRAFGDSISGDTHAVISLHGSPYYRNSPFWPVLRWLRRVFELGLDLPRASDLELLEAGIARLGVDVDETVLVLTTLLGIPAAARHQATDVSSPSFKRRTLDVLVAIVEKSTRVQPVLVVVEDAHWIDPSSQELVRLVLERLVAAPLLVLLTARPEFEPGWAYPHLVQINLDRLSRRDCIAMIERLTDGKRLPGPVLDQIVSKTDGVPLFVEELTKTVLQGDWLQDAGISYELKRTPQTIAIPDTLQGSLLSRLDRLEPTVKETAQMAATVGREFGRKLLGLIASKPENELRDTLDCLVAAEIIVPASGTPAEGDTYLFRHALVQEIAYQSLLLARRRQYHALIAVALEDHYPEIAERQPELIAQNFTAADLPVRAVSYWQRAGERALSGAAYEEAIQHAQRGLELLDRCSYGDQDRAAHLLPLLLTRGGAELRLGRLEAKATFHQAAQIAREQKLPSFLVQAALGFDTAETFLEGSGKASLSLLKEALALIGTEESIERCRLLSRLVRTVHMTGAREQTGELALEAVTLARRLNDLPSLFDALVCEMMHVGARPLPADKFAERQCVLQELRQIAEDLGDADTIGHACARCLAGYLEIGDVERFESALERYREIATSGQHFVDKWCVKGAQAMRAVLVGDFAVAENKARESFQMAQTVGATLATGVYGMQMFTIRREQGRLAEVAPLFERFVDEHSENAAWRPGLMLICSDLGLEAQARDNLDRLTESDSSIPLDSKRLVTLTYLAEVAARLREVERAEQVYTFLLPFRDQVVTVPVFTLCCGSAARYLGMLAHALGDWSAAEEHFEYGLRMDERLRAWPWLAHGRYEFARMLAARNGVGDRAQAKALLADAAAAAKELKMFALVERIAGVCANTALGN</sequence>
<dbReference type="PROSITE" id="PS50105">
    <property type="entry name" value="SAM_DOMAIN"/>
    <property type="match status" value="1"/>
</dbReference>
<dbReference type="Gene3D" id="1.25.40.10">
    <property type="entry name" value="Tetratricopeptide repeat domain"/>
    <property type="match status" value="1"/>
</dbReference>
<comment type="caution">
    <text evidence="5">The sequence shown here is derived from an EMBL/GenBank/DDBJ whole genome shotgun (WGS) entry which is preliminary data.</text>
</comment>
<evidence type="ECO:0000256" key="1">
    <source>
        <dbReference type="ARBA" id="ARBA00022741"/>
    </source>
</evidence>
<dbReference type="Pfam" id="PF00211">
    <property type="entry name" value="Guanylate_cyc"/>
    <property type="match status" value="1"/>
</dbReference>
<evidence type="ECO:0000259" key="3">
    <source>
        <dbReference type="PROSITE" id="PS50105"/>
    </source>
</evidence>
<dbReference type="InterPro" id="IPR011990">
    <property type="entry name" value="TPR-like_helical_dom_sf"/>
</dbReference>
<dbReference type="Pfam" id="PF00536">
    <property type="entry name" value="SAM_1"/>
    <property type="match status" value="1"/>
</dbReference>
<dbReference type="PANTHER" id="PTHR16305:SF28">
    <property type="entry name" value="GUANYLATE CYCLASE DOMAIN-CONTAINING PROTEIN"/>
    <property type="match status" value="1"/>
</dbReference>
<evidence type="ECO:0000313" key="5">
    <source>
        <dbReference type="EMBL" id="RDJ98608.1"/>
    </source>
</evidence>
<dbReference type="Gene3D" id="3.40.50.300">
    <property type="entry name" value="P-loop containing nucleotide triphosphate hydrolases"/>
    <property type="match status" value="1"/>
</dbReference>
<reference evidence="6" key="1">
    <citation type="submission" date="2018-05" db="EMBL/GenBank/DDBJ databases">
        <authorList>
            <person name="Feng T."/>
        </authorList>
    </citation>
    <scope>NUCLEOTIDE SEQUENCE [LARGE SCALE GENOMIC DNA]</scope>
    <source>
        <strain evidence="6">S27</strain>
    </source>
</reference>
<dbReference type="SUPFAM" id="SSF47769">
    <property type="entry name" value="SAM/Pointed domain"/>
    <property type="match status" value="1"/>
</dbReference>
<keyword evidence="1" id="KW-0547">Nucleotide-binding</keyword>
<name>A0A370MYZ1_9BURK</name>
<dbReference type="GO" id="GO:0035556">
    <property type="term" value="P:intracellular signal transduction"/>
    <property type="evidence" value="ECO:0007669"/>
    <property type="project" value="InterPro"/>
</dbReference>
<feature type="domain" description="SAM" evidence="3">
    <location>
        <begin position="1"/>
        <end position="45"/>
    </location>
</feature>
<keyword evidence="2" id="KW-0067">ATP-binding</keyword>
<dbReference type="GO" id="GO:0005524">
    <property type="term" value="F:ATP binding"/>
    <property type="evidence" value="ECO:0007669"/>
    <property type="project" value="UniProtKB-KW"/>
</dbReference>
<dbReference type="InterPro" id="IPR001660">
    <property type="entry name" value="SAM"/>
</dbReference>
<dbReference type="InterPro" id="IPR029787">
    <property type="entry name" value="Nucleotide_cyclase"/>
</dbReference>
<evidence type="ECO:0000259" key="4">
    <source>
        <dbReference type="PROSITE" id="PS50125"/>
    </source>
</evidence>
<feature type="domain" description="Guanylate cyclase" evidence="4">
    <location>
        <begin position="93"/>
        <end position="226"/>
    </location>
</feature>
<dbReference type="InterPro" id="IPR027417">
    <property type="entry name" value="P-loop_NTPase"/>
</dbReference>
<protein>
    <submittedName>
        <fullName evidence="5">Guanylate cyclase</fullName>
    </submittedName>
</protein>
<accession>A0A370MYZ1</accession>
<dbReference type="GO" id="GO:0005737">
    <property type="term" value="C:cytoplasm"/>
    <property type="evidence" value="ECO:0007669"/>
    <property type="project" value="TreeGrafter"/>
</dbReference>
<evidence type="ECO:0000256" key="2">
    <source>
        <dbReference type="ARBA" id="ARBA00022840"/>
    </source>
</evidence>
<dbReference type="SMART" id="SM00044">
    <property type="entry name" value="CYCc"/>
    <property type="match status" value="1"/>
</dbReference>